<evidence type="ECO:0000313" key="3">
    <source>
        <dbReference type="Proteomes" id="UP000530928"/>
    </source>
</evidence>
<dbReference type="Proteomes" id="UP000530928">
    <property type="component" value="Unassembled WGS sequence"/>
</dbReference>
<gene>
    <name evidence="2" type="ORF">HNR30_008171</name>
</gene>
<proteinExistence type="predicted"/>
<dbReference type="AlphaFoldDB" id="A0A7W0CTD4"/>
<reference evidence="2 3" key="1">
    <citation type="submission" date="2020-07" db="EMBL/GenBank/DDBJ databases">
        <title>Genomic Encyclopedia of Type Strains, Phase IV (KMG-IV): sequencing the most valuable type-strain genomes for metagenomic binning, comparative biology and taxonomic classification.</title>
        <authorList>
            <person name="Goeker M."/>
        </authorList>
    </citation>
    <scope>NUCLEOTIDE SEQUENCE [LARGE SCALE GENOMIC DNA]</scope>
    <source>
        <strain evidence="2 3">DSM 45533</strain>
    </source>
</reference>
<dbReference type="InterPro" id="IPR008613">
    <property type="entry name" value="Excalibur_Ca-bd_domain"/>
</dbReference>
<name>A0A7W0CTD4_9ACTN</name>
<evidence type="ECO:0000313" key="2">
    <source>
        <dbReference type="EMBL" id="MBA2896780.1"/>
    </source>
</evidence>
<keyword evidence="3" id="KW-1185">Reference proteome</keyword>
<dbReference type="SMART" id="SM00894">
    <property type="entry name" value="Excalibur"/>
    <property type="match status" value="1"/>
</dbReference>
<dbReference type="RefSeq" id="WP_181615481.1">
    <property type="nucleotide sequence ID" value="NZ_BAABAM010000008.1"/>
</dbReference>
<evidence type="ECO:0000259" key="1">
    <source>
        <dbReference type="SMART" id="SM00894"/>
    </source>
</evidence>
<organism evidence="2 3">
    <name type="scientific">Nonomuraea soli</name>
    <dbReference type="NCBI Taxonomy" id="1032476"/>
    <lineage>
        <taxon>Bacteria</taxon>
        <taxon>Bacillati</taxon>
        <taxon>Actinomycetota</taxon>
        <taxon>Actinomycetes</taxon>
        <taxon>Streptosporangiales</taxon>
        <taxon>Streptosporangiaceae</taxon>
        <taxon>Nonomuraea</taxon>
    </lineage>
</organism>
<accession>A0A7W0CTD4</accession>
<feature type="domain" description="Excalibur calcium-binding" evidence="1">
    <location>
        <begin position="29"/>
        <end position="66"/>
    </location>
</feature>
<sequence>MDTIYLFSISLTASAAIAGLPPTSVATQIDPDCRDFGTQQEAQRVLEIDPSDPFDLDRDDDGIACECNENDGTGPWTWCQQNDGIPVLIRPPFRS</sequence>
<protein>
    <recommendedName>
        <fullName evidence="1">Excalibur calcium-binding domain-containing protein</fullName>
    </recommendedName>
</protein>
<dbReference type="EMBL" id="JACDUR010000009">
    <property type="protein sequence ID" value="MBA2896780.1"/>
    <property type="molecule type" value="Genomic_DNA"/>
</dbReference>
<comment type="caution">
    <text evidence="2">The sequence shown here is derived from an EMBL/GenBank/DDBJ whole genome shotgun (WGS) entry which is preliminary data.</text>
</comment>